<name>A0A8S1RQ96_9CILI</name>
<sequence length="157" mass="18573">MQGSNKSFWKVIQQIGGGNCGYRVNFITNNIFVCRPCRSNSLHMYIENSNTGKYQQARDFRYKKYQYECQTQFPARYFPQRYLLLIKHGDTINLIKFNFFESLLYQQDCNCILEQCLEFNSNQFNGGLFGGVSENGEFLVTWDSRSLQILIRQFKEM</sequence>
<proteinExistence type="predicted"/>
<organism evidence="1 2">
    <name type="scientific">Paramecium sonneborni</name>
    <dbReference type="NCBI Taxonomy" id="65129"/>
    <lineage>
        <taxon>Eukaryota</taxon>
        <taxon>Sar</taxon>
        <taxon>Alveolata</taxon>
        <taxon>Ciliophora</taxon>
        <taxon>Intramacronucleata</taxon>
        <taxon>Oligohymenophorea</taxon>
        <taxon>Peniculida</taxon>
        <taxon>Parameciidae</taxon>
        <taxon>Paramecium</taxon>
    </lineage>
</organism>
<accession>A0A8S1RQ96</accession>
<dbReference type="OrthoDB" id="14421at2759"/>
<keyword evidence="2" id="KW-1185">Reference proteome</keyword>
<comment type="caution">
    <text evidence="1">The sequence shown here is derived from an EMBL/GenBank/DDBJ whole genome shotgun (WGS) entry which is preliminary data.</text>
</comment>
<dbReference type="Proteomes" id="UP000692954">
    <property type="component" value="Unassembled WGS sequence"/>
</dbReference>
<evidence type="ECO:0000313" key="2">
    <source>
        <dbReference type="Proteomes" id="UP000692954"/>
    </source>
</evidence>
<dbReference type="AlphaFoldDB" id="A0A8S1RQ96"/>
<evidence type="ECO:0000313" key="1">
    <source>
        <dbReference type="EMBL" id="CAD8129502.1"/>
    </source>
</evidence>
<gene>
    <name evidence="1" type="ORF">PSON_ATCC_30995.1.T2260016</name>
</gene>
<protein>
    <submittedName>
        <fullName evidence="1">Uncharacterized protein</fullName>
    </submittedName>
</protein>
<dbReference type="EMBL" id="CAJJDN010000226">
    <property type="protein sequence ID" value="CAD8129502.1"/>
    <property type="molecule type" value="Genomic_DNA"/>
</dbReference>
<reference evidence="1" key="1">
    <citation type="submission" date="2021-01" db="EMBL/GenBank/DDBJ databases">
        <authorList>
            <consortium name="Genoscope - CEA"/>
            <person name="William W."/>
        </authorList>
    </citation>
    <scope>NUCLEOTIDE SEQUENCE</scope>
</reference>